<evidence type="ECO:0000256" key="6">
    <source>
        <dbReference type="SAM" id="Phobius"/>
    </source>
</evidence>
<evidence type="ECO:0000256" key="3">
    <source>
        <dbReference type="ARBA" id="ARBA00022692"/>
    </source>
</evidence>
<name>A0A4P6JU62_KTERU</name>
<organism evidence="7 8">
    <name type="scientific">Ktedonosporobacter rubrisoli</name>
    <dbReference type="NCBI Taxonomy" id="2509675"/>
    <lineage>
        <taxon>Bacteria</taxon>
        <taxon>Bacillati</taxon>
        <taxon>Chloroflexota</taxon>
        <taxon>Ktedonobacteria</taxon>
        <taxon>Ktedonobacterales</taxon>
        <taxon>Ktedonosporobacteraceae</taxon>
        <taxon>Ktedonosporobacter</taxon>
    </lineage>
</organism>
<proteinExistence type="predicted"/>
<evidence type="ECO:0000256" key="2">
    <source>
        <dbReference type="ARBA" id="ARBA00022475"/>
    </source>
</evidence>
<reference evidence="7 8" key="1">
    <citation type="submission" date="2019-01" db="EMBL/GenBank/DDBJ databases">
        <title>Ktedonosporobacter rubrisoli SCAWS-G2.</title>
        <authorList>
            <person name="Huang Y."/>
            <person name="Yan B."/>
        </authorList>
    </citation>
    <scope>NUCLEOTIDE SEQUENCE [LARGE SCALE GENOMIC DNA]</scope>
    <source>
        <strain evidence="7 8">SCAWS-G2</strain>
    </source>
</reference>
<evidence type="ECO:0000313" key="7">
    <source>
        <dbReference type="EMBL" id="QBD78863.1"/>
    </source>
</evidence>
<protein>
    <submittedName>
        <fullName evidence="7">ABC transporter permease</fullName>
    </submittedName>
</protein>
<sequence length="316" mass="32274">MNKSLKLNPALIALLLAIGLFVLGGLLRPGFASYSLAINILRLAAFLGIVAAGQTLVIIGGGEGIDLSVGSVVTLGAILVYHFSNGQDALVFPALAGAIAVGFGIGALNGLGVTLLRIPPLVMTLGMTGVVQGLILAVTQGALTGGSAQLMVNLVSSPLIFGVPGVVLLWLLVGAVLWVVLTRTPYGKQLFAIGVNRTTSRLSGVRVPAVLILTYALSGALAALGGFVLLGYTQRVFLNLGAAYTLPSVAAVVVGGTLLAGGEGSYLGTMAGALVLTILTSLLTTMELPESMRQIVYGLTLLLLLSAYGRQRKLRG</sequence>
<keyword evidence="5 6" id="KW-0472">Membrane</keyword>
<keyword evidence="2" id="KW-1003">Cell membrane</keyword>
<feature type="transmembrane region" description="Helical" evidence="6">
    <location>
        <begin position="159"/>
        <end position="181"/>
    </location>
</feature>
<dbReference type="KEGG" id="kbs:EPA93_23920"/>
<gene>
    <name evidence="7" type="ORF">EPA93_23920</name>
</gene>
<feature type="transmembrane region" description="Helical" evidence="6">
    <location>
        <begin position="266"/>
        <end position="286"/>
    </location>
</feature>
<dbReference type="InterPro" id="IPR001851">
    <property type="entry name" value="ABC_transp_permease"/>
</dbReference>
<dbReference type="Pfam" id="PF02653">
    <property type="entry name" value="BPD_transp_2"/>
    <property type="match status" value="1"/>
</dbReference>
<feature type="transmembrane region" description="Helical" evidence="6">
    <location>
        <begin position="118"/>
        <end position="139"/>
    </location>
</feature>
<evidence type="ECO:0000256" key="4">
    <source>
        <dbReference type="ARBA" id="ARBA00022989"/>
    </source>
</evidence>
<dbReference type="PANTHER" id="PTHR32196">
    <property type="entry name" value="ABC TRANSPORTER PERMEASE PROTEIN YPHD-RELATED-RELATED"/>
    <property type="match status" value="1"/>
</dbReference>
<dbReference type="GO" id="GO:0005886">
    <property type="term" value="C:plasma membrane"/>
    <property type="evidence" value="ECO:0007669"/>
    <property type="project" value="UniProtKB-SubCell"/>
</dbReference>
<dbReference type="CDD" id="cd06579">
    <property type="entry name" value="TM_PBP1_transp_AraH_like"/>
    <property type="match status" value="1"/>
</dbReference>
<evidence type="ECO:0000256" key="5">
    <source>
        <dbReference type="ARBA" id="ARBA00023136"/>
    </source>
</evidence>
<keyword evidence="8" id="KW-1185">Reference proteome</keyword>
<feature type="transmembrane region" description="Helical" evidence="6">
    <location>
        <begin position="90"/>
        <end position="111"/>
    </location>
</feature>
<evidence type="ECO:0000313" key="8">
    <source>
        <dbReference type="Proteomes" id="UP000290365"/>
    </source>
</evidence>
<dbReference type="AlphaFoldDB" id="A0A4P6JU62"/>
<dbReference type="EMBL" id="CP035758">
    <property type="protein sequence ID" value="QBD78863.1"/>
    <property type="molecule type" value="Genomic_DNA"/>
</dbReference>
<feature type="transmembrane region" description="Helical" evidence="6">
    <location>
        <begin position="40"/>
        <end position="60"/>
    </location>
</feature>
<dbReference type="Proteomes" id="UP000290365">
    <property type="component" value="Chromosome"/>
</dbReference>
<dbReference type="RefSeq" id="WP_129889916.1">
    <property type="nucleotide sequence ID" value="NZ_CP035758.1"/>
</dbReference>
<accession>A0A4P6JU62</accession>
<feature type="transmembrane region" description="Helical" evidence="6">
    <location>
        <begin position="236"/>
        <end position="259"/>
    </location>
</feature>
<keyword evidence="4 6" id="KW-1133">Transmembrane helix</keyword>
<keyword evidence="3 6" id="KW-0812">Transmembrane</keyword>
<feature type="transmembrane region" description="Helical" evidence="6">
    <location>
        <begin position="207"/>
        <end position="230"/>
    </location>
</feature>
<comment type="subcellular location">
    <subcellularLocation>
        <location evidence="1">Cell membrane</location>
        <topology evidence="1">Multi-pass membrane protein</topology>
    </subcellularLocation>
</comment>
<evidence type="ECO:0000256" key="1">
    <source>
        <dbReference type="ARBA" id="ARBA00004651"/>
    </source>
</evidence>
<feature type="transmembrane region" description="Helical" evidence="6">
    <location>
        <begin position="292"/>
        <end position="309"/>
    </location>
</feature>
<dbReference type="GO" id="GO:0022857">
    <property type="term" value="F:transmembrane transporter activity"/>
    <property type="evidence" value="ECO:0007669"/>
    <property type="project" value="InterPro"/>
</dbReference>
<dbReference type="OrthoDB" id="9808136at2"/>